<dbReference type="AlphaFoldDB" id="A0ABD2VV83"/>
<name>A0ABD2VV83_9HYME</name>
<keyword evidence="2" id="KW-1185">Reference proteome</keyword>
<protein>
    <submittedName>
        <fullName evidence="1">Uncharacterized protein</fullName>
    </submittedName>
</protein>
<comment type="caution">
    <text evidence="1">The sequence shown here is derived from an EMBL/GenBank/DDBJ whole genome shotgun (WGS) entry which is preliminary data.</text>
</comment>
<dbReference type="Proteomes" id="UP001627154">
    <property type="component" value="Unassembled WGS sequence"/>
</dbReference>
<reference evidence="1 2" key="1">
    <citation type="journal article" date="2024" name="bioRxiv">
        <title>A reference genome for Trichogramma kaykai: A tiny desert-dwelling parasitoid wasp with competing sex-ratio distorters.</title>
        <authorList>
            <person name="Culotta J."/>
            <person name="Lindsey A.R."/>
        </authorList>
    </citation>
    <scope>NUCLEOTIDE SEQUENCE [LARGE SCALE GENOMIC DNA]</scope>
    <source>
        <strain evidence="1 2">KSX58</strain>
    </source>
</reference>
<sequence length="81" mass="9064">MCIHGFGGFSKLIILYELSAYTYAGRAARGARTRLRYMRTHGLFDLDVSELALYINKYSVLYRQRGSAAAAAAAIEKDVLR</sequence>
<gene>
    <name evidence="1" type="ORF">TKK_019534</name>
</gene>
<evidence type="ECO:0000313" key="1">
    <source>
        <dbReference type="EMBL" id="KAL3384712.1"/>
    </source>
</evidence>
<accession>A0ABD2VV83</accession>
<evidence type="ECO:0000313" key="2">
    <source>
        <dbReference type="Proteomes" id="UP001627154"/>
    </source>
</evidence>
<proteinExistence type="predicted"/>
<dbReference type="EMBL" id="JBJJXI010000169">
    <property type="protein sequence ID" value="KAL3384712.1"/>
    <property type="molecule type" value="Genomic_DNA"/>
</dbReference>
<organism evidence="1 2">
    <name type="scientific">Trichogramma kaykai</name>
    <dbReference type="NCBI Taxonomy" id="54128"/>
    <lineage>
        <taxon>Eukaryota</taxon>
        <taxon>Metazoa</taxon>
        <taxon>Ecdysozoa</taxon>
        <taxon>Arthropoda</taxon>
        <taxon>Hexapoda</taxon>
        <taxon>Insecta</taxon>
        <taxon>Pterygota</taxon>
        <taxon>Neoptera</taxon>
        <taxon>Endopterygota</taxon>
        <taxon>Hymenoptera</taxon>
        <taxon>Apocrita</taxon>
        <taxon>Proctotrupomorpha</taxon>
        <taxon>Chalcidoidea</taxon>
        <taxon>Trichogrammatidae</taxon>
        <taxon>Trichogramma</taxon>
    </lineage>
</organism>